<feature type="region of interest" description="Disordered" evidence="7">
    <location>
        <begin position="172"/>
        <end position="261"/>
    </location>
</feature>
<accession>A0AAN9GCF9</accession>
<evidence type="ECO:0000259" key="9">
    <source>
        <dbReference type="PROSITE" id="PS50878"/>
    </source>
</evidence>
<dbReference type="InterPro" id="IPR021109">
    <property type="entry name" value="Peptidase_aspartic_dom_sf"/>
</dbReference>
<keyword evidence="5" id="KW-0378">Hydrolase</keyword>
<evidence type="ECO:0000313" key="11">
    <source>
        <dbReference type="EMBL" id="KAK7101810.1"/>
    </source>
</evidence>
<dbReference type="PROSITE" id="PS50175">
    <property type="entry name" value="ASP_PROT_RETROV"/>
    <property type="match status" value="1"/>
</dbReference>
<evidence type="ECO:0000256" key="2">
    <source>
        <dbReference type="ARBA" id="ARBA00022695"/>
    </source>
</evidence>
<dbReference type="Gene3D" id="1.10.340.70">
    <property type="match status" value="1"/>
</dbReference>
<feature type="region of interest" description="Disordered" evidence="7">
    <location>
        <begin position="1250"/>
        <end position="1352"/>
    </location>
</feature>
<dbReference type="FunFam" id="1.10.340.70:FF:000003">
    <property type="entry name" value="Protein CBG25708"/>
    <property type="match status" value="1"/>
</dbReference>
<evidence type="ECO:0000256" key="6">
    <source>
        <dbReference type="ARBA" id="ARBA00023268"/>
    </source>
</evidence>
<dbReference type="Pfam" id="PF00078">
    <property type="entry name" value="RVT_1"/>
    <property type="match status" value="1"/>
</dbReference>
<dbReference type="SUPFAM" id="SSF50630">
    <property type="entry name" value="Acid proteases"/>
    <property type="match status" value="1"/>
</dbReference>
<dbReference type="Pfam" id="PF00665">
    <property type="entry name" value="rve"/>
    <property type="match status" value="1"/>
</dbReference>
<dbReference type="FunFam" id="3.30.420.10:FF:000063">
    <property type="entry name" value="Retrovirus-related Pol polyprotein from transposon 297-like Protein"/>
    <property type="match status" value="1"/>
</dbReference>
<name>A0AAN9GCF9_9CAEN</name>
<dbReference type="InterPro" id="IPR041577">
    <property type="entry name" value="RT_RNaseH_2"/>
</dbReference>
<dbReference type="InterPro" id="IPR050951">
    <property type="entry name" value="Retrovirus_Pol_polyprotein"/>
</dbReference>
<evidence type="ECO:0000259" key="8">
    <source>
        <dbReference type="PROSITE" id="PS50175"/>
    </source>
</evidence>
<organism evidence="11 12">
    <name type="scientific">Littorina saxatilis</name>
    <dbReference type="NCBI Taxonomy" id="31220"/>
    <lineage>
        <taxon>Eukaryota</taxon>
        <taxon>Metazoa</taxon>
        <taxon>Spiralia</taxon>
        <taxon>Lophotrochozoa</taxon>
        <taxon>Mollusca</taxon>
        <taxon>Gastropoda</taxon>
        <taxon>Caenogastropoda</taxon>
        <taxon>Littorinimorpha</taxon>
        <taxon>Littorinoidea</taxon>
        <taxon>Littorinidae</taxon>
        <taxon>Littorina</taxon>
    </lineage>
</organism>
<keyword evidence="1" id="KW-0808">Transferase</keyword>
<dbReference type="Gene3D" id="2.40.70.10">
    <property type="entry name" value="Acid Proteases"/>
    <property type="match status" value="1"/>
</dbReference>
<dbReference type="InterPro" id="IPR000477">
    <property type="entry name" value="RT_dom"/>
</dbReference>
<keyword evidence="12" id="KW-1185">Reference proteome</keyword>
<dbReference type="PANTHER" id="PTHR37984:SF5">
    <property type="entry name" value="PROTEIN NYNRIN-LIKE"/>
    <property type="match status" value="1"/>
</dbReference>
<dbReference type="InterPro" id="IPR001584">
    <property type="entry name" value="Integrase_cat-core"/>
</dbReference>
<dbReference type="InterPro" id="IPR036397">
    <property type="entry name" value="RNaseH_sf"/>
</dbReference>
<dbReference type="PANTHER" id="PTHR37984">
    <property type="entry name" value="PROTEIN CBG26694"/>
    <property type="match status" value="1"/>
</dbReference>
<dbReference type="Gene3D" id="3.30.70.270">
    <property type="match status" value="2"/>
</dbReference>
<evidence type="ECO:0000256" key="1">
    <source>
        <dbReference type="ARBA" id="ARBA00022679"/>
    </source>
</evidence>
<dbReference type="Pfam" id="PF17921">
    <property type="entry name" value="Integrase_H2C2"/>
    <property type="match status" value="1"/>
</dbReference>
<evidence type="ECO:0000256" key="4">
    <source>
        <dbReference type="ARBA" id="ARBA00022759"/>
    </source>
</evidence>
<dbReference type="InterPro" id="IPR041588">
    <property type="entry name" value="Integrase_H2C2"/>
</dbReference>
<reference evidence="11 12" key="1">
    <citation type="submission" date="2024-02" db="EMBL/GenBank/DDBJ databases">
        <title>Chromosome-scale genome assembly of the rough periwinkle Littorina saxatilis.</title>
        <authorList>
            <person name="De Jode A."/>
            <person name="Faria R."/>
            <person name="Formenti G."/>
            <person name="Sims Y."/>
            <person name="Smith T.P."/>
            <person name="Tracey A."/>
            <person name="Wood J.M.D."/>
            <person name="Zagrodzka Z.B."/>
            <person name="Johannesson K."/>
            <person name="Butlin R.K."/>
            <person name="Leder E.H."/>
        </authorList>
    </citation>
    <scope>NUCLEOTIDE SEQUENCE [LARGE SCALE GENOMIC DNA]</scope>
    <source>
        <strain evidence="11">Snail1</strain>
        <tissue evidence="11">Muscle</tissue>
    </source>
</reference>
<keyword evidence="3" id="KW-0540">Nuclease</keyword>
<dbReference type="CDD" id="cd01647">
    <property type="entry name" value="RT_LTR"/>
    <property type="match status" value="1"/>
</dbReference>
<feature type="region of interest" description="Disordered" evidence="7">
    <location>
        <begin position="1191"/>
        <end position="1219"/>
    </location>
</feature>
<dbReference type="EMBL" id="JBAMIC010000010">
    <property type="protein sequence ID" value="KAK7101810.1"/>
    <property type="molecule type" value="Genomic_DNA"/>
</dbReference>
<feature type="compositionally biased region" description="Polar residues" evidence="7">
    <location>
        <begin position="1286"/>
        <end position="1301"/>
    </location>
</feature>
<feature type="compositionally biased region" description="Pro residues" evidence="7">
    <location>
        <begin position="1309"/>
        <end position="1325"/>
    </location>
</feature>
<dbReference type="GO" id="GO:0003676">
    <property type="term" value="F:nucleic acid binding"/>
    <property type="evidence" value="ECO:0007669"/>
    <property type="project" value="InterPro"/>
</dbReference>
<dbReference type="InterPro" id="IPR043502">
    <property type="entry name" value="DNA/RNA_pol_sf"/>
</dbReference>
<proteinExistence type="predicted"/>
<evidence type="ECO:0000313" key="12">
    <source>
        <dbReference type="Proteomes" id="UP001374579"/>
    </source>
</evidence>
<feature type="compositionally biased region" description="Polar residues" evidence="7">
    <location>
        <begin position="176"/>
        <end position="190"/>
    </location>
</feature>
<keyword evidence="4" id="KW-0255">Endonuclease</keyword>
<dbReference type="GO" id="GO:0015074">
    <property type="term" value="P:DNA integration"/>
    <property type="evidence" value="ECO:0007669"/>
    <property type="project" value="InterPro"/>
</dbReference>
<evidence type="ECO:0000256" key="3">
    <source>
        <dbReference type="ARBA" id="ARBA00022722"/>
    </source>
</evidence>
<protein>
    <recommendedName>
        <fullName evidence="13">Endonuclease</fullName>
    </recommendedName>
</protein>
<dbReference type="Gene3D" id="3.10.10.10">
    <property type="entry name" value="HIV Type 1 Reverse Transcriptase, subunit A, domain 1"/>
    <property type="match status" value="1"/>
</dbReference>
<evidence type="ECO:0008006" key="13">
    <source>
        <dbReference type="Google" id="ProtNLM"/>
    </source>
</evidence>
<evidence type="ECO:0000256" key="7">
    <source>
        <dbReference type="SAM" id="MobiDB-lite"/>
    </source>
</evidence>
<dbReference type="Proteomes" id="UP001374579">
    <property type="component" value="Unassembled WGS sequence"/>
</dbReference>
<dbReference type="GO" id="GO:0004519">
    <property type="term" value="F:endonuclease activity"/>
    <property type="evidence" value="ECO:0007669"/>
    <property type="project" value="UniProtKB-KW"/>
</dbReference>
<dbReference type="CDD" id="cd09274">
    <property type="entry name" value="RNase_HI_RT_Ty3"/>
    <property type="match status" value="1"/>
</dbReference>
<sequence>MPFKPPEPLDFGRPDQWLTWRKRFERYRVASKLDKEQFSVQVSSLIYAMGIQAEQIYEQFEYDEDNDEAKLEDVLKLFDTHFVPQKNVIHVRAVFNTRSQHSGEQIEPYVRALQSRYELSEHADFHNRDEAIRDRFVLGVNDRELSEKLQMQADLNLQDAIKQARQYEQVKRQLSEQRSSVDAVHTGTQRFNRRPRGSAGAAGTSCDSGSSGPATKHAGSRGGFRHLRGGGRRFPQEGRSDASCSRCGRGQHKKDSDCPAKGKQCHGCGRYGHFFSCCRSKQVNAVDAEEVYYMGVVHKQGAEPAWYTDLSFGRRKIKFKIDTGADVTIISKSLYLTLVPCPKLIPTCAVMHGAGGQISCIGFFRDTTNINGQEFHLDIYVVDSKTESLLSREACKRMGLVQRLDSIQPAFGELDQQPVNCPPAKIVLKENSQPYSLHTARRVPIPLMKKVEEELERMKKAGIIEEITEPTDWCSPMVPVLKKSGAVRICTDLKKLNLSVKRERYPIPTLDDILHRLKGAKIFSKLDATSGFYQIPLDPETAKYTTFITPFGRYYYKRLPFGISSAPEIFQRTMEMILKGEENTICFFDDVLIYSNSDEEHEQHLESSMKKIVEAGLKLNKEKCSFKQSEIEFLGHVINADGIRPDKKKIDAIINMPDPTNVTELRRILGMMNFLGRFLPNLSSVLKPVTELLEKDKAWNWGKPQTLAFSKAKELLTAAPTLAYFDLTKPTTVSADASSYGIGGVLLQQHGEKMKPVAFCSRTLTSTEQGYAQIEKECLAAVWACEKFERYLIGLEKFTLETDHKPLIPLINTKDLDETPIRCQRMLMRLMRFSLTASYSPGKTLVVADALSRSPQSPVQEGREETSEDRADVATLLAEDVEAHVDAVQSSWPVSDKRLDEIAALSQQDPVVKAALHYTANGWPRYVTDVEPALKDYYAFRGEFSIHRGLLVRGVRIVIPQVLREEMLNRIHEGHLGITKCRERAKSTVWWPGINENIKQRVSACQHCEEKQPSQRSEPLMTTELPDRPFQMVAADLCDFKGQSYLVLIDYYSRYLEIAHLPRETSEVVIGRMKNIFAHHGIPDVVVTDNGSQFTSTEFQSFAAAWKFTHSTSSPYFPQSNGEAERAVQEAKKILAQEDPFLALLSHRATPTTPTGTSPAELALGRKMRTTLPTLASNLIPKTVRRDAIKARDEQAKLRNKSDHDRRHGTETLPPLIPGDTVLQKLDHEKSWGKPATVLRQCAPRSYEIRSERGQYRRNRRHLRLSSRQVLDRPTMTNIPVLYPVPTQQSPVPETPSQRNADQPGLRSPEPPPTPGSPRRPPAAPNPGQQTSTPVIKTRSGRTVRPPSRFEE</sequence>
<dbReference type="GO" id="GO:0016779">
    <property type="term" value="F:nucleotidyltransferase activity"/>
    <property type="evidence" value="ECO:0007669"/>
    <property type="project" value="UniProtKB-KW"/>
</dbReference>
<evidence type="ECO:0000256" key="5">
    <source>
        <dbReference type="ARBA" id="ARBA00022801"/>
    </source>
</evidence>
<dbReference type="InterPro" id="IPR012337">
    <property type="entry name" value="RNaseH-like_sf"/>
</dbReference>
<dbReference type="SUPFAM" id="SSF53098">
    <property type="entry name" value="Ribonuclease H-like"/>
    <property type="match status" value="1"/>
</dbReference>
<feature type="domain" description="Integrase catalytic" evidence="10">
    <location>
        <begin position="1025"/>
        <end position="1189"/>
    </location>
</feature>
<dbReference type="GO" id="GO:0004190">
    <property type="term" value="F:aspartic-type endopeptidase activity"/>
    <property type="evidence" value="ECO:0007669"/>
    <property type="project" value="InterPro"/>
</dbReference>
<evidence type="ECO:0000259" key="10">
    <source>
        <dbReference type="PROSITE" id="PS50994"/>
    </source>
</evidence>
<dbReference type="FunFam" id="3.30.70.270:FF:000026">
    <property type="entry name" value="Transposon Ty3-G Gag-Pol polyprotein"/>
    <property type="match status" value="1"/>
</dbReference>
<dbReference type="InterPro" id="IPR001995">
    <property type="entry name" value="Peptidase_A2_cat"/>
</dbReference>
<dbReference type="Pfam" id="PF17919">
    <property type="entry name" value="RT_RNaseH_2"/>
    <property type="match status" value="1"/>
</dbReference>
<dbReference type="GO" id="GO:0006508">
    <property type="term" value="P:proteolysis"/>
    <property type="evidence" value="ECO:0007669"/>
    <property type="project" value="InterPro"/>
</dbReference>
<dbReference type="PROSITE" id="PS50994">
    <property type="entry name" value="INTEGRASE"/>
    <property type="match status" value="1"/>
</dbReference>
<dbReference type="FunFam" id="3.10.20.370:FF:000001">
    <property type="entry name" value="Retrovirus-related Pol polyprotein from transposon 17.6-like protein"/>
    <property type="match status" value="1"/>
</dbReference>
<dbReference type="InterPro" id="IPR043128">
    <property type="entry name" value="Rev_trsase/Diguanyl_cyclase"/>
</dbReference>
<gene>
    <name evidence="11" type="ORF">V1264_020135</name>
</gene>
<comment type="caution">
    <text evidence="11">The sequence shown here is derived from an EMBL/GenBank/DDBJ whole genome shotgun (WGS) entry which is preliminary data.</text>
</comment>
<feature type="domain" description="Reverse transcriptase" evidence="9">
    <location>
        <begin position="461"/>
        <end position="638"/>
    </location>
</feature>
<keyword evidence="6" id="KW-0511">Multifunctional enzyme</keyword>
<dbReference type="Gene3D" id="3.30.420.10">
    <property type="entry name" value="Ribonuclease H-like superfamily/Ribonuclease H"/>
    <property type="match status" value="1"/>
</dbReference>
<feature type="compositionally biased region" description="Basic and acidic residues" evidence="7">
    <location>
        <begin position="1191"/>
        <end position="1210"/>
    </location>
</feature>
<dbReference type="SUPFAM" id="SSF56672">
    <property type="entry name" value="DNA/RNA polymerases"/>
    <property type="match status" value="1"/>
</dbReference>
<feature type="compositionally biased region" description="Basic residues" evidence="7">
    <location>
        <begin position="1256"/>
        <end position="1265"/>
    </location>
</feature>
<keyword evidence="2" id="KW-0548">Nucleotidyltransferase</keyword>
<dbReference type="PROSITE" id="PS50878">
    <property type="entry name" value="RT_POL"/>
    <property type="match status" value="1"/>
</dbReference>
<feature type="domain" description="Peptidase A2" evidence="8">
    <location>
        <begin position="317"/>
        <end position="394"/>
    </location>
</feature>